<evidence type="ECO:0000259" key="6">
    <source>
        <dbReference type="Pfam" id="PF06458"/>
    </source>
</evidence>
<protein>
    <submittedName>
        <fullName evidence="7">Cell wall protein</fullName>
    </submittedName>
</protein>
<feature type="domain" description="MucBP" evidence="6">
    <location>
        <begin position="601"/>
        <end position="663"/>
    </location>
</feature>
<dbReference type="InterPro" id="IPR052177">
    <property type="entry name" value="Divisome_Glycosyl_Hydrolase"/>
</dbReference>
<feature type="transmembrane region" description="Helical" evidence="4">
    <location>
        <begin position="718"/>
        <end position="739"/>
    </location>
</feature>
<evidence type="ECO:0000313" key="7">
    <source>
        <dbReference type="EMBL" id="OEG11086.1"/>
    </source>
</evidence>
<dbReference type="Gene3D" id="3.20.20.80">
    <property type="entry name" value="Glycosidases"/>
    <property type="match status" value="1"/>
</dbReference>
<dbReference type="Gene3D" id="3.10.20.320">
    <property type="entry name" value="Putative peptidoglycan bound protein (lpxtg motif)"/>
    <property type="match status" value="1"/>
</dbReference>
<evidence type="ECO:0000256" key="3">
    <source>
        <dbReference type="SAM" id="MobiDB-lite"/>
    </source>
</evidence>
<keyword evidence="2" id="KW-0677">Repeat</keyword>
<organism evidence="7 8">
    <name type="scientific">Enterococcus ureasiticus</name>
    <dbReference type="NCBI Taxonomy" id="903984"/>
    <lineage>
        <taxon>Bacteria</taxon>
        <taxon>Bacillati</taxon>
        <taxon>Bacillota</taxon>
        <taxon>Bacilli</taxon>
        <taxon>Lactobacillales</taxon>
        <taxon>Enterococcaceae</taxon>
        <taxon>Enterococcus</taxon>
    </lineage>
</organism>
<evidence type="ECO:0000259" key="5">
    <source>
        <dbReference type="Pfam" id="PF02638"/>
    </source>
</evidence>
<proteinExistence type="predicted"/>
<feature type="compositionally biased region" description="Low complexity" evidence="3">
    <location>
        <begin position="663"/>
        <end position="700"/>
    </location>
</feature>
<feature type="domain" description="Glycosyl hydrolase-like 10" evidence="5">
    <location>
        <begin position="61"/>
        <end position="416"/>
    </location>
</feature>
<dbReference type="EMBL" id="MIJZ01000014">
    <property type="protein sequence ID" value="OEG11086.1"/>
    <property type="molecule type" value="Genomic_DNA"/>
</dbReference>
<keyword evidence="4" id="KW-0472">Membrane</keyword>
<feature type="region of interest" description="Disordered" evidence="3">
    <location>
        <begin position="663"/>
        <end position="709"/>
    </location>
</feature>
<comment type="caution">
    <text evidence="7">The sequence shown here is derived from an EMBL/GenBank/DDBJ whole genome shotgun (WGS) entry which is preliminary data.</text>
</comment>
<reference evidence="8" key="1">
    <citation type="submission" date="2016-09" db="EMBL/GenBank/DDBJ databases">
        <authorList>
            <person name="Gulvik C.A."/>
        </authorList>
    </citation>
    <scope>NUCLEOTIDE SEQUENCE [LARGE SCALE GENOMIC DNA]</scope>
    <source>
        <strain evidence="8">DSM 23328</strain>
    </source>
</reference>
<keyword evidence="4" id="KW-1133">Transmembrane helix</keyword>
<dbReference type="Pfam" id="PF06458">
    <property type="entry name" value="MucBP"/>
    <property type="match status" value="1"/>
</dbReference>
<dbReference type="InterPro" id="IPR009459">
    <property type="entry name" value="MucBP_dom"/>
</dbReference>
<dbReference type="AlphaFoldDB" id="A0A1E5GEC9"/>
<accession>A0A1E5GEC9</accession>
<dbReference type="Proteomes" id="UP000094068">
    <property type="component" value="Unassembled WGS sequence"/>
</dbReference>
<evidence type="ECO:0000256" key="2">
    <source>
        <dbReference type="ARBA" id="ARBA00022737"/>
    </source>
</evidence>
<evidence type="ECO:0000256" key="4">
    <source>
        <dbReference type="SAM" id="Phobius"/>
    </source>
</evidence>
<dbReference type="InterPro" id="IPR003790">
    <property type="entry name" value="GHL10"/>
</dbReference>
<evidence type="ECO:0000256" key="1">
    <source>
        <dbReference type="ARBA" id="ARBA00022729"/>
    </source>
</evidence>
<keyword evidence="1" id="KW-0732">Signal</keyword>
<dbReference type="PANTHER" id="PTHR43405:SF1">
    <property type="entry name" value="GLYCOSYL HYDROLASE DIGH"/>
    <property type="match status" value="1"/>
</dbReference>
<dbReference type="Gene3D" id="2.60.40.10">
    <property type="entry name" value="Immunoglobulins"/>
    <property type="match status" value="1"/>
</dbReference>
<dbReference type="PANTHER" id="PTHR43405">
    <property type="entry name" value="GLYCOSYL HYDROLASE DIGH"/>
    <property type="match status" value="1"/>
</dbReference>
<sequence length="743" mass="83932">MIILLLPAHANAESETLHKFVRKADNSLGYDSTISVPFYNGSSEMVTVPTEYKQPKSQFQSAWVATISNLNMAKPASETEFKENYLKTLKTFEEWNMNAMIFQVRPLLDAWYPSELNPWSEFLSGTQGKDPGYDPLAWMVDVTHQAGMEYHAWFNPYRVSNTKYSAQSVLDKTKLSKEQMLNLSIPEQIKAFSDAGILDSTNYAVKHPEHVLMFDEKFFLNPGIPEVQAYVIASMKEVVEKYDIDAIHFDDYFYPYRLSDTNYFGMNNEDEATFKTYGSGYTDIEEWRRDNITNLVSGIKTMLGTHNKEHQKAVQFGISPFGIWEHKAIDSRGSNTPLGSSKSYSNSIFADTYKWMKEGLIDYVTPQIYWSFDQAAAPYGELTRWWDNVAEGTNTHVYIGHANYKHVSNGGWDASWLNPEEVPNQMKFNQQYSNIKGSTLFSYNDILPSDINSLDPTLKERHQAKNDAIELLKSEYFNTPTLIPEKPWLSQQPINSPVSLSQVSEHSGTTLSWQDAQENSTRYFILYKGNGTKKEIIEDPNNIVKRIWKDQEKTTFSYTDSQTTRNKSAEMKYVVTAIDAAGVESEATQVEDATPETQGKPVTVIYQTNDQQPLSENVILEGKIGEAYTTEEKEFDGFKLVARPANVTGSFTDQPQTVTYIYESSTSTTTSESETNTSSSDSSQDSSSESSSTTQEANSTDSTVKPVGKSNLPSAGEFVSYTISILGVLLLVMIGRYVFLRSR</sequence>
<dbReference type="InterPro" id="IPR017853">
    <property type="entry name" value="GH"/>
</dbReference>
<dbReference type="SUPFAM" id="SSF51445">
    <property type="entry name" value="(Trans)glycosidases"/>
    <property type="match status" value="1"/>
</dbReference>
<dbReference type="InterPro" id="IPR013783">
    <property type="entry name" value="Ig-like_fold"/>
</dbReference>
<name>A0A1E5GEC9_9ENTE</name>
<keyword evidence="4" id="KW-0812">Transmembrane</keyword>
<dbReference type="Pfam" id="PF02638">
    <property type="entry name" value="GHL10"/>
    <property type="match status" value="1"/>
</dbReference>
<evidence type="ECO:0000313" key="8">
    <source>
        <dbReference type="Proteomes" id="UP000094068"/>
    </source>
</evidence>
<gene>
    <name evidence="7" type="ORF">BCR21_11935</name>
</gene>
<keyword evidence="8" id="KW-1185">Reference proteome</keyword>
<dbReference type="STRING" id="903984.BCR21_11935"/>